<dbReference type="Proteomes" id="UP000053840">
    <property type="component" value="Unassembled WGS sequence"/>
</dbReference>
<name>A0A091S3U1_NESNO</name>
<keyword evidence="2" id="KW-1185">Reference proteome</keyword>
<accession>A0A091S3U1</accession>
<evidence type="ECO:0000313" key="2">
    <source>
        <dbReference type="Proteomes" id="UP000053840"/>
    </source>
</evidence>
<organism evidence="1 2">
    <name type="scientific">Nestor notabilis</name>
    <name type="common">Kea</name>
    <dbReference type="NCBI Taxonomy" id="176057"/>
    <lineage>
        <taxon>Eukaryota</taxon>
        <taxon>Metazoa</taxon>
        <taxon>Chordata</taxon>
        <taxon>Craniata</taxon>
        <taxon>Vertebrata</taxon>
        <taxon>Euteleostomi</taxon>
        <taxon>Archelosauria</taxon>
        <taxon>Archosauria</taxon>
        <taxon>Dinosauria</taxon>
        <taxon>Saurischia</taxon>
        <taxon>Theropoda</taxon>
        <taxon>Coelurosauria</taxon>
        <taxon>Aves</taxon>
        <taxon>Neognathae</taxon>
        <taxon>Neoaves</taxon>
        <taxon>Telluraves</taxon>
        <taxon>Australaves</taxon>
        <taxon>Psittaciformes</taxon>
        <taxon>Psittacidae</taxon>
        <taxon>Nestor</taxon>
    </lineage>
</organism>
<dbReference type="EMBL" id="KK941674">
    <property type="protein sequence ID" value="KFQ51163.1"/>
    <property type="molecule type" value="Genomic_DNA"/>
</dbReference>
<proteinExistence type="predicted"/>
<protein>
    <submittedName>
        <fullName evidence="1">Uncharacterized protein</fullName>
    </submittedName>
</protein>
<dbReference type="AlphaFoldDB" id="A0A091S3U1"/>
<reference evidence="1 2" key="1">
    <citation type="submission" date="2014-04" db="EMBL/GenBank/DDBJ databases">
        <title>Genome evolution of avian class.</title>
        <authorList>
            <person name="Zhang G."/>
            <person name="Li C."/>
        </authorList>
    </citation>
    <scope>NUCLEOTIDE SEQUENCE [LARGE SCALE GENOMIC DNA]</scope>
    <source>
        <strain evidence="1">BGI_N333</strain>
    </source>
</reference>
<feature type="non-terminal residue" evidence="1">
    <location>
        <position position="59"/>
    </location>
</feature>
<evidence type="ECO:0000313" key="1">
    <source>
        <dbReference type="EMBL" id="KFQ51163.1"/>
    </source>
</evidence>
<feature type="non-terminal residue" evidence="1">
    <location>
        <position position="1"/>
    </location>
</feature>
<sequence>PTLNRRKGHEKSTYTIILTLCFVESISLSWDTVQLDGTISFQDRLEIQKMPVTFFQGHR</sequence>
<gene>
    <name evidence="1" type="ORF">N333_11123</name>
</gene>